<organism evidence="3 4">
    <name type="scientific">Acinonyx jubatus</name>
    <name type="common">Cheetah</name>
    <dbReference type="NCBI Taxonomy" id="32536"/>
    <lineage>
        <taxon>Eukaryota</taxon>
        <taxon>Metazoa</taxon>
        <taxon>Chordata</taxon>
        <taxon>Craniata</taxon>
        <taxon>Vertebrata</taxon>
        <taxon>Euteleostomi</taxon>
        <taxon>Mammalia</taxon>
        <taxon>Eutheria</taxon>
        <taxon>Laurasiatheria</taxon>
        <taxon>Carnivora</taxon>
        <taxon>Feliformia</taxon>
        <taxon>Felidae</taxon>
        <taxon>Felinae</taxon>
        <taxon>Acinonyx</taxon>
    </lineage>
</organism>
<feature type="compositionally biased region" description="Polar residues" evidence="2">
    <location>
        <begin position="63"/>
        <end position="73"/>
    </location>
</feature>
<dbReference type="RefSeq" id="XP_053069235.1">
    <property type="nucleotide sequence ID" value="XM_053213260.1"/>
</dbReference>
<gene>
    <name evidence="4" type="primary">LOC128313630</name>
</gene>
<proteinExistence type="predicted"/>
<evidence type="ECO:0000313" key="3">
    <source>
        <dbReference type="Proteomes" id="UP001652583"/>
    </source>
</evidence>
<keyword evidence="3" id="KW-1185">Reference proteome</keyword>
<feature type="region of interest" description="Disordered" evidence="2">
    <location>
        <begin position="55"/>
        <end position="75"/>
    </location>
</feature>
<feature type="coiled-coil region" evidence="1">
    <location>
        <begin position="467"/>
        <end position="508"/>
    </location>
</feature>
<feature type="compositionally biased region" description="Basic and acidic residues" evidence="2">
    <location>
        <begin position="232"/>
        <end position="258"/>
    </location>
</feature>
<name>A0ABM3PC26_ACIJB</name>
<dbReference type="Proteomes" id="UP001652583">
    <property type="component" value="Chromosome E3"/>
</dbReference>
<feature type="region of interest" description="Disordered" evidence="2">
    <location>
        <begin position="300"/>
        <end position="333"/>
    </location>
</feature>
<dbReference type="GeneID" id="128313630"/>
<sequence length="511" mass="58459">MQNTIQVLQTEKVESTRKIEELEDTVKYINSKLSSVESERDALRREWDRIHEEKKERIEECESQPSVLRQSDTVTEKERVLSESTAVEEVSGLRQVLSDVEKEMTSRCSSTQGDNLIGDDPKLEERVYVLEQENSLGQGREALQLALWKVSHEQEVIERTAPGGVNLDSEGEHLRCDLEADGQKSTQGRTEKELPTAELGEFDGQKQTTQPRVLMKGQLSEPQNEGNGINGEVEHDLNDEKRACPFEDEQMDRAKELDAQNEESPQSQLAVNDLHRSDPSQTHNVNIPKENVELKEHIKQDEAESARAEKEPAQSLNQDSDNTVEDDSLPGRETTVRKLQQSLSEMEELNGHLKKAACNLKVENGKLVLELEDVRRRLEETTVCNHKNSLETKSITRALKIEKGQLIVKLCRAEKKLLEKTARYEQASKEPTNTYHLSKSSSQLEQECLIQRSQDKDDEILQLKKSVEQMDADHRETKEMLSSALEEHKRLTQLIKEKEICIEKLERRPEL</sequence>
<accession>A0ABM3PC26</accession>
<feature type="compositionally biased region" description="Basic and acidic residues" evidence="2">
    <location>
        <begin position="170"/>
        <end position="182"/>
    </location>
</feature>
<evidence type="ECO:0000256" key="2">
    <source>
        <dbReference type="SAM" id="MobiDB-lite"/>
    </source>
</evidence>
<protein>
    <submittedName>
        <fullName evidence="4">Thyroid receptor-interacting protein 11-like</fullName>
    </submittedName>
</protein>
<evidence type="ECO:0000313" key="4">
    <source>
        <dbReference type="RefSeq" id="XP_053069235.1"/>
    </source>
</evidence>
<feature type="compositionally biased region" description="Basic and acidic residues" evidence="2">
    <location>
        <begin position="300"/>
        <end position="312"/>
    </location>
</feature>
<reference evidence="4" key="1">
    <citation type="submission" date="2025-08" db="UniProtKB">
        <authorList>
            <consortium name="RefSeq"/>
        </authorList>
    </citation>
    <scope>IDENTIFICATION</scope>
    <source>
        <tissue evidence="4">Blood</tissue>
    </source>
</reference>
<feature type="region of interest" description="Disordered" evidence="2">
    <location>
        <begin position="159"/>
        <end position="270"/>
    </location>
</feature>
<keyword evidence="1" id="KW-0175">Coiled coil</keyword>
<evidence type="ECO:0000256" key="1">
    <source>
        <dbReference type="SAM" id="Coils"/>
    </source>
</evidence>